<keyword evidence="2" id="KW-1185">Reference proteome</keyword>
<proteinExistence type="predicted"/>
<dbReference type="KEGG" id="vg:79585554"/>
<protein>
    <submittedName>
        <fullName evidence="1">Uncharacterized protein</fullName>
    </submittedName>
</protein>
<dbReference type="RefSeq" id="YP_010738189.1">
    <property type="nucleotide sequence ID" value="NC_073023.1"/>
</dbReference>
<dbReference type="GeneID" id="79585554"/>
<dbReference type="Proteomes" id="UP000502376">
    <property type="component" value="Segment"/>
</dbReference>
<accession>A0A6M3T9V5</accession>
<evidence type="ECO:0000313" key="2">
    <source>
        <dbReference type="Proteomes" id="UP000502376"/>
    </source>
</evidence>
<reference evidence="1 2" key="1">
    <citation type="submission" date="2019-11" db="EMBL/GenBank/DDBJ databases">
        <authorList>
            <person name="Hylling O."/>
            <person name="Hansen L.H."/>
            <person name="Johansen A."/>
        </authorList>
    </citation>
    <scope>NUCLEOTIDE SEQUENCE [LARGE SCALE GENOMIC DNA]</scope>
</reference>
<evidence type="ECO:0000313" key="1">
    <source>
        <dbReference type="EMBL" id="QJD54423.1"/>
    </source>
</evidence>
<name>A0A6M3T9V5_9CAUD</name>
<dbReference type="EMBL" id="MN734437">
    <property type="protein sequence ID" value="QJD54423.1"/>
    <property type="molecule type" value="Genomic_DNA"/>
</dbReference>
<organism evidence="1 2">
    <name type="scientific">Sphingomonas phage Eidolon</name>
    <dbReference type="NCBI Taxonomy" id="2686311"/>
    <lineage>
        <taxon>Viruses</taxon>
        <taxon>Duplodnaviria</taxon>
        <taxon>Heunggongvirae</taxon>
        <taxon>Uroviricota</taxon>
        <taxon>Caudoviricetes</taxon>
        <taxon>Johnpaulvirinae</taxon>
        <taxon>Eidolonvirus</taxon>
        <taxon>Eidolonvirus eidolon</taxon>
    </lineage>
</organism>
<sequence>MTDEQYLERINALDETLRRAHSDTVELLAYAIGERVAAKNDALRKKEFRRDTVKLDLIREALGKANIRMEQIT</sequence>